<name>A0ABW5QQB4_9HYPH</name>
<dbReference type="InterPro" id="IPR014710">
    <property type="entry name" value="RmlC-like_jellyroll"/>
</dbReference>
<reference evidence="2" key="1">
    <citation type="journal article" date="2019" name="Int. J. Syst. Evol. Microbiol.">
        <title>The Global Catalogue of Microorganisms (GCM) 10K type strain sequencing project: providing services to taxonomists for standard genome sequencing and annotation.</title>
        <authorList>
            <consortium name="The Broad Institute Genomics Platform"/>
            <consortium name="The Broad Institute Genome Sequencing Center for Infectious Disease"/>
            <person name="Wu L."/>
            <person name="Ma J."/>
        </authorList>
    </citation>
    <scope>NUCLEOTIDE SEQUENCE [LARGE SCALE GENOMIC DNA]</scope>
    <source>
        <strain evidence="2">CCM 7427</strain>
    </source>
</reference>
<dbReference type="EMBL" id="JBHUNP010000001">
    <property type="protein sequence ID" value="MFD2649449.1"/>
    <property type="molecule type" value="Genomic_DNA"/>
</dbReference>
<keyword evidence="2" id="KW-1185">Reference proteome</keyword>
<organism evidence="1 2">
    <name type="scientific">Devosia albogilva</name>
    <dbReference type="NCBI Taxonomy" id="429726"/>
    <lineage>
        <taxon>Bacteria</taxon>
        <taxon>Pseudomonadati</taxon>
        <taxon>Pseudomonadota</taxon>
        <taxon>Alphaproteobacteria</taxon>
        <taxon>Hyphomicrobiales</taxon>
        <taxon>Devosiaceae</taxon>
        <taxon>Devosia</taxon>
    </lineage>
</organism>
<dbReference type="Proteomes" id="UP001597521">
    <property type="component" value="Unassembled WGS sequence"/>
</dbReference>
<evidence type="ECO:0000313" key="2">
    <source>
        <dbReference type="Proteomes" id="UP001597521"/>
    </source>
</evidence>
<gene>
    <name evidence="1" type="ORF">ACFSX5_16810</name>
</gene>
<dbReference type="RefSeq" id="WP_386834992.1">
    <property type="nucleotide sequence ID" value="NZ_JBHUNP010000001.1"/>
</dbReference>
<proteinExistence type="predicted"/>
<accession>A0ABW5QQB4</accession>
<protein>
    <submittedName>
        <fullName evidence="1">Uncharacterized protein</fullName>
    </submittedName>
</protein>
<comment type="caution">
    <text evidence="1">The sequence shown here is derived from an EMBL/GenBank/DDBJ whole genome shotgun (WGS) entry which is preliminary data.</text>
</comment>
<evidence type="ECO:0000313" key="1">
    <source>
        <dbReference type="EMBL" id="MFD2649449.1"/>
    </source>
</evidence>
<dbReference type="Gene3D" id="2.60.120.10">
    <property type="entry name" value="Jelly Rolls"/>
    <property type="match status" value="1"/>
</dbReference>
<sequence length="309" mass="33890">MSQPACRLATRSVFSQQEPQLTSPDGLARSWITRGGNFAICYSEVEPGAVLARENDAEEYMLIIPPNSAAVTVEAGSEVVMVRPDSLTIIPPGQSRIRVSTGGRLVRVFSKAATDILDLAVNSDVYADGAPELAPPTLGPEPKGGYKIRYYPLAQYLDPDGDRIQPRCFQSTNLMVNLFRHFHTRRDTKGLSPHWHDDFEQGSLCLDGNWIHHLRYTWGADLGEWVPDDHSVTPTPSIMVIPARVIHTSRDVGEDGPESSLYDIFCPPRADFAAKPGFVLNADDYPPPADIAAQPAKTGGTLLNWQKPG</sequence>